<dbReference type="CDD" id="cd06587">
    <property type="entry name" value="VOC"/>
    <property type="match status" value="1"/>
</dbReference>
<reference evidence="2" key="1">
    <citation type="submission" date="2015-04" db="EMBL/GenBank/DDBJ databases">
        <authorList>
            <person name="Syromyatnikov M.Y."/>
            <person name="Popov V.N."/>
        </authorList>
    </citation>
    <scope>NUCLEOTIDE SEQUENCE</scope>
    <source>
        <strain evidence="2">MO-1</strain>
    </source>
</reference>
<keyword evidence="2" id="KW-0560">Oxidoreductase</keyword>
<dbReference type="PROSITE" id="PS51819">
    <property type="entry name" value="VOC"/>
    <property type="match status" value="1"/>
</dbReference>
<dbReference type="Pfam" id="PF00903">
    <property type="entry name" value="Glyoxalase"/>
    <property type="match status" value="1"/>
</dbReference>
<gene>
    <name evidence="2" type="ORF">MAGMO_1525</name>
</gene>
<dbReference type="InterPro" id="IPR052537">
    <property type="entry name" value="Extradiol_RC_dioxygenase"/>
</dbReference>
<keyword evidence="2" id="KW-0223">Dioxygenase</keyword>
<protein>
    <submittedName>
        <fullName evidence="2">Putative glyoxalase/bleomycin resistance protein/dioxygenase</fullName>
    </submittedName>
</protein>
<dbReference type="AlphaFoldDB" id="A0A1S7LH30"/>
<dbReference type="PANTHER" id="PTHR36110">
    <property type="entry name" value="RING-CLEAVING DIOXYGENASE MHQE-RELATED"/>
    <property type="match status" value="1"/>
</dbReference>
<sequence>MYEYTGIHHTAFATRDIQATVRFWRDLLGMRLVYAYGKTGYRQYFFEVSGDARISFFEWPEVDRLPMRRHGDPVKGPFGFDHIAIGVENDNKLWDIMGRLDGADLPCSDVIDHGYFHSLYSYDPNGIPIEFTCTAPGLNMLDRPDLRDDQPEDSILMQAAPVPGRWPKPEVIPPEDRIIVPGEGSEHFHD</sequence>
<dbReference type="InterPro" id="IPR037523">
    <property type="entry name" value="VOC_core"/>
</dbReference>
<dbReference type="InterPro" id="IPR004360">
    <property type="entry name" value="Glyas_Fos-R_dOase_dom"/>
</dbReference>
<evidence type="ECO:0000313" key="2">
    <source>
        <dbReference type="EMBL" id="CRH05713.1"/>
    </source>
</evidence>
<dbReference type="PANTHER" id="PTHR36110:SF4">
    <property type="entry name" value="RING-CLEAVING DIOXYGENASE MHQA-RELATED"/>
    <property type="match status" value="1"/>
</dbReference>
<organism evidence="2">
    <name type="scientific">Magnetococcus massalia (strain MO-1)</name>
    <dbReference type="NCBI Taxonomy" id="451514"/>
    <lineage>
        <taxon>Bacteria</taxon>
        <taxon>Pseudomonadati</taxon>
        <taxon>Pseudomonadota</taxon>
        <taxon>Magnetococcia</taxon>
        <taxon>Magnetococcales</taxon>
        <taxon>Magnetococcaceae</taxon>
        <taxon>Magnetococcus</taxon>
    </lineage>
</organism>
<dbReference type="Gene3D" id="3.10.180.10">
    <property type="entry name" value="2,3-Dihydroxybiphenyl 1,2-Dioxygenase, domain 1"/>
    <property type="match status" value="1"/>
</dbReference>
<dbReference type="SUPFAM" id="SSF54593">
    <property type="entry name" value="Glyoxalase/Bleomycin resistance protein/Dihydroxybiphenyl dioxygenase"/>
    <property type="match status" value="1"/>
</dbReference>
<feature type="domain" description="VOC" evidence="1">
    <location>
        <begin position="6"/>
        <end position="134"/>
    </location>
</feature>
<accession>A0A1S7LH30</accession>
<proteinExistence type="predicted"/>
<evidence type="ECO:0000259" key="1">
    <source>
        <dbReference type="PROSITE" id="PS51819"/>
    </source>
</evidence>
<dbReference type="GO" id="GO:0051213">
    <property type="term" value="F:dioxygenase activity"/>
    <property type="evidence" value="ECO:0007669"/>
    <property type="project" value="UniProtKB-KW"/>
</dbReference>
<dbReference type="InterPro" id="IPR029068">
    <property type="entry name" value="Glyas_Bleomycin-R_OHBP_Dase"/>
</dbReference>
<dbReference type="EMBL" id="LO017727">
    <property type="protein sequence ID" value="CRH05713.1"/>
    <property type="molecule type" value="Genomic_DNA"/>
</dbReference>
<name>A0A1S7LH30_MAGMO</name>